<dbReference type="InterPro" id="IPR003343">
    <property type="entry name" value="Big_2"/>
</dbReference>
<evidence type="ECO:0000256" key="1">
    <source>
        <dbReference type="ARBA" id="ARBA00011073"/>
    </source>
</evidence>
<dbReference type="Pfam" id="PF00082">
    <property type="entry name" value="Peptidase_S8"/>
    <property type="match status" value="1"/>
</dbReference>
<comment type="similarity">
    <text evidence="1 6 7">Belongs to the peptidase S8 family.</text>
</comment>
<feature type="active site" description="Charge relay system" evidence="6">
    <location>
        <position position="317"/>
    </location>
</feature>
<protein>
    <submittedName>
        <fullName evidence="10">S8 family serine peptidase</fullName>
    </submittedName>
</protein>
<dbReference type="PROSITE" id="PS00137">
    <property type="entry name" value="SUBTILASE_HIS"/>
    <property type="match status" value="1"/>
</dbReference>
<dbReference type="InterPro" id="IPR001119">
    <property type="entry name" value="SLH_dom"/>
</dbReference>
<keyword evidence="8" id="KW-0732">Signal</keyword>
<keyword evidence="4 6" id="KW-0378">Hydrolase</keyword>
<dbReference type="InterPro" id="IPR000209">
    <property type="entry name" value="Peptidase_S8/S53_dom"/>
</dbReference>
<keyword evidence="11" id="KW-1185">Reference proteome</keyword>
<evidence type="ECO:0000313" key="10">
    <source>
        <dbReference type="EMBL" id="MFC6037864.1"/>
    </source>
</evidence>
<dbReference type="PROSITE" id="PS51892">
    <property type="entry name" value="SUBTILASE"/>
    <property type="match status" value="1"/>
</dbReference>
<dbReference type="PRINTS" id="PR00723">
    <property type="entry name" value="SUBTILISIN"/>
</dbReference>
<dbReference type="SMART" id="SM00635">
    <property type="entry name" value="BID_2"/>
    <property type="match status" value="2"/>
</dbReference>
<proteinExistence type="inferred from homology"/>
<dbReference type="Proteomes" id="UP001596170">
    <property type="component" value="Unassembled WGS sequence"/>
</dbReference>
<gene>
    <name evidence="10" type="ORF">ACFPYN_00225</name>
</gene>
<sequence>MKRFVYGVMSIALVFSAYGNDAAYADSNETKQMLVVFDEELSTTEIDNTVEDAGGEVSETYNEVSIAKVEITENSLQELLDDPSVKYVEEDIIIKQSAQVEDYGIELANIPVAWSSGFTGKGVKVAVIDSGIALHSDLLVAGGVSTVDYTSSYRDDQGHGTHVAGIIAARNNSFGVKGVAYETELYSVKAFNQDGQAFLSDLIQGIDWSISNDMDIINLSAGTQDDSFAFRSVIEKAYSSGLLIVAAAGNDGAPEGLDDTVDFPARYASVIGVGAVDRFSNRASFSSTGPAVEIAAPGVRILSTYLGNEYAYLSGTSMATPFVTGELALLKQAYPQLTNKELRRVLIELTQDLGAVGRDTLFGYGLMQASSLTEAIDFEVANPVTGITLSANNLTGIPGDTKNVVAFANYKNGQVQNVTSIAKWSSANTAVASVTNGQVELKGFGSTTITVTYDGQTSVIVVNVPEPQQNTNPVVKLEVNNTSLLGKPGDIINVEASATFKDGKVQDVTNEAIWTSANTAVAVATAGSIELKGYGSTTLTVMYEDQSTMVVVNSPDPQSNLGGSKFQDVTSFYASAVEYLVQNQITSGLSETEFGITKDIIRADAAIWLAKELNLNTQTARASGFADVPDRAVGAVNALKEAGIIGGKTTTSFGAYDPLTRGEVAIILQRAYQLSANGSTSSFTDVSPRYKEAVDALVANNITNGITTTQFGVSRNITRGQLAVFIYRLSME</sequence>
<dbReference type="PROSITE" id="PS00136">
    <property type="entry name" value="SUBTILASE_ASP"/>
    <property type="match status" value="1"/>
</dbReference>
<organism evidence="10 11">
    <name type="scientific">Paenisporosarcina macmurdoensis</name>
    <dbReference type="NCBI Taxonomy" id="212659"/>
    <lineage>
        <taxon>Bacteria</taxon>
        <taxon>Bacillati</taxon>
        <taxon>Bacillota</taxon>
        <taxon>Bacilli</taxon>
        <taxon>Bacillales</taxon>
        <taxon>Caryophanaceae</taxon>
        <taxon>Paenisporosarcina</taxon>
    </lineage>
</organism>
<dbReference type="InterPro" id="IPR008964">
    <property type="entry name" value="Invasin/intimin_cell_adhesion"/>
</dbReference>
<evidence type="ECO:0000256" key="3">
    <source>
        <dbReference type="ARBA" id="ARBA00022723"/>
    </source>
</evidence>
<dbReference type="SUPFAM" id="SSF54897">
    <property type="entry name" value="Protease propeptides/inhibitors"/>
    <property type="match status" value="1"/>
</dbReference>
<keyword evidence="5 6" id="KW-0720">Serine protease</keyword>
<keyword evidence="3" id="KW-0479">Metal-binding</keyword>
<dbReference type="SUPFAM" id="SSF52743">
    <property type="entry name" value="Subtilisin-like"/>
    <property type="match status" value="1"/>
</dbReference>
<feature type="domain" description="SLH" evidence="9">
    <location>
        <begin position="619"/>
        <end position="682"/>
    </location>
</feature>
<dbReference type="InterPro" id="IPR023828">
    <property type="entry name" value="Peptidase_S8_Ser-AS"/>
</dbReference>
<dbReference type="RefSeq" id="WP_377731857.1">
    <property type="nucleotide sequence ID" value="NZ_JBHSRI010000002.1"/>
</dbReference>
<dbReference type="CDD" id="cd07477">
    <property type="entry name" value="Peptidases_S8_Subtilisin_subset"/>
    <property type="match status" value="1"/>
</dbReference>
<feature type="signal peptide" evidence="8">
    <location>
        <begin position="1"/>
        <end position="25"/>
    </location>
</feature>
<evidence type="ECO:0000256" key="8">
    <source>
        <dbReference type="SAM" id="SignalP"/>
    </source>
</evidence>
<dbReference type="InterPro" id="IPR023827">
    <property type="entry name" value="Peptidase_S8_Asp-AS"/>
</dbReference>
<evidence type="ECO:0000256" key="6">
    <source>
        <dbReference type="PROSITE-ProRule" id="PRU01240"/>
    </source>
</evidence>
<dbReference type="InterPro" id="IPR050131">
    <property type="entry name" value="Peptidase_S8_subtilisin-like"/>
</dbReference>
<dbReference type="InterPro" id="IPR015500">
    <property type="entry name" value="Peptidase_S8_subtilisin-rel"/>
</dbReference>
<dbReference type="Gene3D" id="2.60.40.1080">
    <property type="match status" value="2"/>
</dbReference>
<dbReference type="InterPro" id="IPR022398">
    <property type="entry name" value="Peptidase_S8_His-AS"/>
</dbReference>
<dbReference type="Gene3D" id="3.40.50.200">
    <property type="entry name" value="Peptidase S8/S53 domain"/>
    <property type="match status" value="1"/>
</dbReference>
<feature type="active site" description="Charge relay system" evidence="6">
    <location>
        <position position="129"/>
    </location>
</feature>
<accession>A0ABW1L1V8</accession>
<dbReference type="InterPro" id="IPR034202">
    <property type="entry name" value="Subtilisin_Carlsberg-like"/>
</dbReference>
<name>A0ABW1L1V8_9BACL</name>
<keyword evidence="2 6" id="KW-0645">Protease</keyword>
<evidence type="ECO:0000256" key="4">
    <source>
        <dbReference type="ARBA" id="ARBA00022801"/>
    </source>
</evidence>
<dbReference type="PANTHER" id="PTHR43806">
    <property type="entry name" value="PEPTIDASE S8"/>
    <property type="match status" value="1"/>
</dbReference>
<feature type="chain" id="PRO_5047501108" evidence="8">
    <location>
        <begin position="26"/>
        <end position="732"/>
    </location>
</feature>
<dbReference type="Pfam" id="PF00395">
    <property type="entry name" value="SLH"/>
    <property type="match status" value="3"/>
</dbReference>
<dbReference type="EMBL" id="JBHSRI010000002">
    <property type="protein sequence ID" value="MFC6037864.1"/>
    <property type="molecule type" value="Genomic_DNA"/>
</dbReference>
<evidence type="ECO:0000256" key="2">
    <source>
        <dbReference type="ARBA" id="ARBA00022670"/>
    </source>
</evidence>
<evidence type="ECO:0000313" key="11">
    <source>
        <dbReference type="Proteomes" id="UP001596170"/>
    </source>
</evidence>
<dbReference type="PROSITE" id="PS00138">
    <property type="entry name" value="SUBTILASE_SER"/>
    <property type="match status" value="1"/>
</dbReference>
<dbReference type="PANTHER" id="PTHR43806:SF11">
    <property type="entry name" value="CEREVISIN-RELATED"/>
    <property type="match status" value="1"/>
</dbReference>
<dbReference type="Gene3D" id="3.30.70.80">
    <property type="entry name" value="Peptidase S8 propeptide/proteinase inhibitor I9"/>
    <property type="match status" value="1"/>
</dbReference>
<evidence type="ECO:0000256" key="5">
    <source>
        <dbReference type="ARBA" id="ARBA00022825"/>
    </source>
</evidence>
<evidence type="ECO:0000259" key="9">
    <source>
        <dbReference type="PROSITE" id="PS51272"/>
    </source>
</evidence>
<dbReference type="InterPro" id="IPR037045">
    <property type="entry name" value="S8pro/Inhibitor_I9_sf"/>
</dbReference>
<feature type="active site" description="Charge relay system" evidence="6">
    <location>
        <position position="159"/>
    </location>
</feature>
<dbReference type="InterPro" id="IPR036852">
    <property type="entry name" value="Peptidase_S8/S53_dom_sf"/>
</dbReference>
<evidence type="ECO:0000256" key="7">
    <source>
        <dbReference type="RuleBase" id="RU003355"/>
    </source>
</evidence>
<dbReference type="SUPFAM" id="SSF49373">
    <property type="entry name" value="Invasin/intimin cell-adhesion fragments"/>
    <property type="match status" value="1"/>
</dbReference>
<comment type="caution">
    <text evidence="10">The sequence shown here is derived from an EMBL/GenBank/DDBJ whole genome shotgun (WGS) entry which is preliminary data.</text>
</comment>
<dbReference type="PROSITE" id="PS51272">
    <property type="entry name" value="SLH"/>
    <property type="match status" value="1"/>
</dbReference>
<reference evidence="11" key="1">
    <citation type="journal article" date="2019" name="Int. J. Syst. Evol. Microbiol.">
        <title>The Global Catalogue of Microorganisms (GCM) 10K type strain sequencing project: providing services to taxonomists for standard genome sequencing and annotation.</title>
        <authorList>
            <consortium name="The Broad Institute Genomics Platform"/>
            <consortium name="The Broad Institute Genome Sequencing Center for Infectious Disease"/>
            <person name="Wu L."/>
            <person name="Ma J."/>
        </authorList>
    </citation>
    <scope>NUCLEOTIDE SEQUENCE [LARGE SCALE GENOMIC DNA]</scope>
    <source>
        <strain evidence="11">CCUG 54527</strain>
    </source>
</reference>